<dbReference type="InterPro" id="IPR045397">
    <property type="entry name" value="TumE-like"/>
</dbReference>
<evidence type="ECO:0000313" key="1">
    <source>
        <dbReference type="EMBL" id="EBS2694996.1"/>
    </source>
</evidence>
<accession>A0A5Y0S1K1</accession>
<organism evidence="2">
    <name type="scientific">Salmonella newport</name>
    <dbReference type="NCBI Taxonomy" id="108619"/>
    <lineage>
        <taxon>Bacteria</taxon>
        <taxon>Pseudomonadati</taxon>
        <taxon>Pseudomonadota</taxon>
        <taxon>Gammaproteobacteria</taxon>
        <taxon>Enterobacterales</taxon>
        <taxon>Enterobacteriaceae</taxon>
        <taxon>Salmonella</taxon>
    </lineage>
</organism>
<dbReference type="Proteomes" id="UP000839827">
    <property type="component" value="Unassembled WGS sequence"/>
</dbReference>
<dbReference type="Pfam" id="PF20126">
    <property type="entry name" value="TumE"/>
    <property type="match status" value="1"/>
</dbReference>
<dbReference type="AlphaFoldDB" id="A0A5Y0S1K1"/>
<dbReference type="RefSeq" id="WP_109141387.1">
    <property type="nucleotide sequence ID" value="NZ_QDQU01000021.1"/>
</dbReference>
<protein>
    <submittedName>
        <fullName evidence="2">Uncharacterized protein</fullName>
    </submittedName>
</protein>
<dbReference type="EMBL" id="AAGUYM010000028">
    <property type="protein sequence ID" value="EBS2694996.1"/>
    <property type="molecule type" value="Genomic_DNA"/>
</dbReference>
<dbReference type="Proteomes" id="UP000839726">
    <property type="component" value="Unassembled WGS sequence"/>
</dbReference>
<reference evidence="2" key="1">
    <citation type="submission" date="2019-03" db="EMBL/GenBank/DDBJ databases">
        <authorList>
            <person name="Ashton P.M."/>
            <person name="Dallman T."/>
            <person name="Nair S."/>
            <person name="De Pinna E."/>
            <person name="Peters T."/>
            <person name="Grant K."/>
        </authorList>
    </citation>
    <scope>NUCLEOTIDE SEQUENCE [LARGE SCALE GENOMIC DNA]</scope>
    <source>
        <strain evidence="2">271153</strain>
        <strain evidence="1">436933</strain>
    </source>
</reference>
<name>A0A5Y0S1K1_SALNE</name>
<gene>
    <name evidence="1" type="ORF">DRY71_20030</name>
    <name evidence="2" type="ORF">E1A34_16940</name>
</gene>
<comment type="caution">
    <text evidence="2">The sequence shown here is derived from an EMBL/GenBank/DDBJ whole genome shotgun (WGS) entry which is preliminary data.</text>
</comment>
<proteinExistence type="predicted"/>
<dbReference type="EMBL" id="AAHYLK010000018">
    <property type="protein sequence ID" value="ECB7107733.1"/>
    <property type="molecule type" value="Genomic_DNA"/>
</dbReference>
<sequence>MSAILYRRDKVRLDACSFIEIVIWEVMPPVPGSLHGYKYSMAYVVDGVCVLRYDNERGKGDHKHIGATEIKTHFTTIDTLVDAFFDDVETHRR</sequence>
<evidence type="ECO:0000313" key="2">
    <source>
        <dbReference type="EMBL" id="ECB7107733.1"/>
    </source>
</evidence>